<accession>A0ABW1LEB9</accession>
<evidence type="ECO:0000313" key="4">
    <source>
        <dbReference type="EMBL" id="MFC6041835.1"/>
    </source>
</evidence>
<organism evidence="4 5">
    <name type="scientific">Nocardioides hankookensis</name>
    <dbReference type="NCBI Taxonomy" id="443157"/>
    <lineage>
        <taxon>Bacteria</taxon>
        <taxon>Bacillati</taxon>
        <taxon>Actinomycetota</taxon>
        <taxon>Actinomycetes</taxon>
        <taxon>Propionibacteriales</taxon>
        <taxon>Nocardioidaceae</taxon>
        <taxon>Nocardioides</taxon>
    </lineage>
</organism>
<evidence type="ECO:0000256" key="1">
    <source>
        <dbReference type="ARBA" id="ARBA00023125"/>
    </source>
</evidence>
<dbReference type="EMBL" id="JBHSRJ010000001">
    <property type="protein sequence ID" value="MFC6041835.1"/>
    <property type="molecule type" value="Genomic_DNA"/>
</dbReference>
<evidence type="ECO:0000259" key="3">
    <source>
        <dbReference type="PROSITE" id="PS50977"/>
    </source>
</evidence>
<feature type="DNA-binding region" description="H-T-H motif" evidence="2">
    <location>
        <begin position="36"/>
        <end position="55"/>
    </location>
</feature>
<dbReference type="InterPro" id="IPR001647">
    <property type="entry name" value="HTH_TetR"/>
</dbReference>
<evidence type="ECO:0000313" key="5">
    <source>
        <dbReference type="Proteomes" id="UP001596135"/>
    </source>
</evidence>
<dbReference type="RefSeq" id="WP_379149823.1">
    <property type="nucleotide sequence ID" value="NZ_JBHSRJ010000001.1"/>
</dbReference>
<keyword evidence="1 2" id="KW-0238">DNA-binding</keyword>
<dbReference type="InterPro" id="IPR009057">
    <property type="entry name" value="Homeodomain-like_sf"/>
</dbReference>
<feature type="domain" description="HTH tetR-type" evidence="3">
    <location>
        <begin position="13"/>
        <end position="73"/>
    </location>
</feature>
<sequence>MNVIADTTDPRATRSRTQLTDALGDLLRCQDAGAISVSALCAAAGVSRPTFYQHFATIDEVAVASVERRFVRLRAELPDGPDTPYRLLVAFLSELEAERGAWQRTLGGRTALVATRDAVEGWFADRLAESKPTASPIEVRYAAAGFLGVVRAWLLQPDAPERPSAADLAASLVDVSSRVLGAGTGSTLEP</sequence>
<dbReference type="Gene3D" id="1.10.357.10">
    <property type="entry name" value="Tetracycline Repressor, domain 2"/>
    <property type="match status" value="1"/>
</dbReference>
<dbReference type="Proteomes" id="UP001596135">
    <property type="component" value="Unassembled WGS sequence"/>
</dbReference>
<dbReference type="Pfam" id="PF00440">
    <property type="entry name" value="TetR_N"/>
    <property type="match status" value="1"/>
</dbReference>
<proteinExistence type="predicted"/>
<evidence type="ECO:0000256" key="2">
    <source>
        <dbReference type="PROSITE-ProRule" id="PRU00335"/>
    </source>
</evidence>
<dbReference type="SUPFAM" id="SSF46689">
    <property type="entry name" value="Homeodomain-like"/>
    <property type="match status" value="1"/>
</dbReference>
<gene>
    <name evidence="4" type="ORF">ACFPYL_02045</name>
</gene>
<protein>
    <submittedName>
        <fullName evidence="4">TetR/AcrR family transcriptional regulator</fullName>
    </submittedName>
</protein>
<name>A0ABW1LEB9_9ACTN</name>
<dbReference type="PROSITE" id="PS50977">
    <property type="entry name" value="HTH_TETR_2"/>
    <property type="match status" value="1"/>
</dbReference>
<reference evidence="5" key="1">
    <citation type="journal article" date="2019" name="Int. J. Syst. Evol. Microbiol.">
        <title>The Global Catalogue of Microorganisms (GCM) 10K type strain sequencing project: providing services to taxonomists for standard genome sequencing and annotation.</title>
        <authorList>
            <consortium name="The Broad Institute Genomics Platform"/>
            <consortium name="The Broad Institute Genome Sequencing Center for Infectious Disease"/>
            <person name="Wu L."/>
            <person name="Ma J."/>
        </authorList>
    </citation>
    <scope>NUCLEOTIDE SEQUENCE [LARGE SCALE GENOMIC DNA]</scope>
    <source>
        <strain evidence="5">CCUG 54522</strain>
    </source>
</reference>
<comment type="caution">
    <text evidence="4">The sequence shown here is derived from an EMBL/GenBank/DDBJ whole genome shotgun (WGS) entry which is preliminary data.</text>
</comment>
<keyword evidence="5" id="KW-1185">Reference proteome</keyword>